<sequence length="104" mass="11952">MTKRERRPIGRLFLCGKGGFAWLFVFSMPPRLPLILLNILIYRLSEFAYIFGNLPNSTARPTKKEPTHHMALAGGTWNPEKKLWRVPFGVIRGDTELEGRIVKD</sequence>
<dbReference type="Proteomes" id="UP000756860">
    <property type="component" value="Unassembled WGS sequence"/>
</dbReference>
<evidence type="ECO:0000313" key="1">
    <source>
        <dbReference type="EMBL" id="MBT0651902.1"/>
    </source>
</evidence>
<keyword evidence="2" id="KW-1185">Reference proteome</keyword>
<dbReference type="RefSeq" id="WP_214173888.1">
    <property type="nucleotide sequence ID" value="NZ_JAHCVK010000001.1"/>
</dbReference>
<name>A0ABS5SB90_9BACT</name>
<evidence type="ECO:0000313" key="2">
    <source>
        <dbReference type="Proteomes" id="UP000756860"/>
    </source>
</evidence>
<proteinExistence type="predicted"/>
<dbReference type="EMBL" id="JAHCVK010000001">
    <property type="protein sequence ID" value="MBT0651902.1"/>
    <property type="molecule type" value="Genomic_DNA"/>
</dbReference>
<gene>
    <name evidence="1" type="ORF">KI810_02435</name>
</gene>
<organism evidence="1 2">
    <name type="scientific">Geomobilimonas luticola</name>
    <dbReference type="NCBI Taxonomy" id="1114878"/>
    <lineage>
        <taxon>Bacteria</taxon>
        <taxon>Pseudomonadati</taxon>
        <taxon>Thermodesulfobacteriota</taxon>
        <taxon>Desulfuromonadia</taxon>
        <taxon>Geobacterales</taxon>
        <taxon>Geobacteraceae</taxon>
        <taxon>Geomobilimonas</taxon>
    </lineage>
</organism>
<protein>
    <submittedName>
        <fullName evidence="1">Uncharacterized protein</fullName>
    </submittedName>
</protein>
<accession>A0ABS5SB90</accession>
<comment type="caution">
    <text evidence="1">The sequence shown here is derived from an EMBL/GenBank/DDBJ whole genome shotgun (WGS) entry which is preliminary data.</text>
</comment>
<reference evidence="1 2" key="1">
    <citation type="submission" date="2021-05" db="EMBL/GenBank/DDBJ databases">
        <title>The draft genome of Geobacter luticola JCM 17780.</title>
        <authorList>
            <person name="Xu Z."/>
            <person name="Masuda Y."/>
            <person name="Itoh H."/>
            <person name="Senoo K."/>
        </authorList>
    </citation>
    <scope>NUCLEOTIDE SEQUENCE [LARGE SCALE GENOMIC DNA]</scope>
    <source>
        <strain evidence="1 2">JCM 17780</strain>
    </source>
</reference>